<organism evidence="3 4">
    <name type="scientific">Candida orthopsilosis (strain 90-125)</name>
    <name type="common">Yeast</name>
    <dbReference type="NCBI Taxonomy" id="1136231"/>
    <lineage>
        <taxon>Eukaryota</taxon>
        <taxon>Fungi</taxon>
        <taxon>Dikarya</taxon>
        <taxon>Ascomycota</taxon>
        <taxon>Saccharomycotina</taxon>
        <taxon>Pichiomycetes</taxon>
        <taxon>Debaryomycetaceae</taxon>
        <taxon>Candida/Lodderomyces clade</taxon>
        <taxon>Candida</taxon>
    </lineage>
</organism>
<evidence type="ECO:0000313" key="4">
    <source>
        <dbReference type="Proteomes" id="UP000005018"/>
    </source>
</evidence>
<dbReference type="EMBL" id="HE681723">
    <property type="protein sequence ID" value="CCG23782.1"/>
    <property type="molecule type" value="Genomic_DNA"/>
</dbReference>
<feature type="chain" id="PRO_5003617213" evidence="2">
    <location>
        <begin position="19"/>
        <end position="215"/>
    </location>
</feature>
<feature type="region of interest" description="Disordered" evidence="1">
    <location>
        <begin position="176"/>
        <end position="215"/>
    </location>
</feature>
<dbReference type="AlphaFoldDB" id="H8X7J8"/>
<evidence type="ECO:0000256" key="1">
    <source>
        <dbReference type="SAM" id="MobiDB-lite"/>
    </source>
</evidence>
<dbReference type="GeneID" id="14541344"/>
<gene>
    <name evidence="3" type="ORF">CORT_0E01950</name>
</gene>
<dbReference type="eggNOG" id="ENOG502RA3J">
    <property type="taxonomic scope" value="Eukaryota"/>
</dbReference>
<keyword evidence="2" id="KW-0732">Signal</keyword>
<evidence type="ECO:0000313" key="3">
    <source>
        <dbReference type="EMBL" id="CCG23782.1"/>
    </source>
</evidence>
<keyword evidence="4" id="KW-1185">Reference proteome</keyword>
<dbReference type="HOGENOM" id="CLU_083655_0_0_1"/>
<dbReference type="Proteomes" id="UP000005018">
    <property type="component" value="Chromosome 5"/>
</dbReference>
<dbReference type="OrthoDB" id="4026337at2759"/>
<reference evidence="3 4" key="1">
    <citation type="journal article" date="2012" name="PLoS ONE">
        <title>Sequence and analysis of the genome of the pathogenic yeast Candida orthopsilosis.</title>
        <authorList>
            <person name="Riccombeni A."/>
            <person name="Vidanes G."/>
            <person name="Proux-Wera E."/>
            <person name="Wolfe K.H."/>
            <person name="Butler G."/>
        </authorList>
    </citation>
    <scope>NUCLEOTIDE SEQUENCE [LARGE SCALE GENOMIC DNA]</scope>
    <source>
        <strain evidence="3 4">Co 90-125</strain>
    </source>
</reference>
<evidence type="ECO:0000256" key="2">
    <source>
        <dbReference type="SAM" id="SignalP"/>
    </source>
</evidence>
<feature type="compositionally biased region" description="Basic and acidic residues" evidence="1">
    <location>
        <begin position="191"/>
        <end position="215"/>
    </location>
</feature>
<protein>
    <submittedName>
        <fullName evidence="3">Uncharacterized protein</fullName>
    </submittedName>
</protein>
<proteinExistence type="predicted"/>
<feature type="signal peptide" evidence="2">
    <location>
        <begin position="1"/>
        <end position="18"/>
    </location>
</feature>
<accession>H8X7J8</accession>
<sequence>MQIYTIPLILLVSGVTQSAIIPFRDSVEIVFTPEDIKKGSDYVLWKVPTVKNNFKTTVKQKLLNRLLSKDLQELRLNSPFNEEDTLVSNSKASAEDTINEVKASANLPLQNISLEVEKPKGLVNSVLKGPSATEKTQGKVRYINEKKDITQQTVGFDIIKAKEKMVGQVQKEDLGEHVGYSKPSNIKNRKHDFDRVVKSPNGENKEDSDTDYESK</sequence>
<dbReference type="KEGG" id="cot:CORT_0E01950"/>
<name>H8X7J8_CANO9</name>
<dbReference type="RefSeq" id="XP_003869915.1">
    <property type="nucleotide sequence ID" value="XM_003869866.1"/>
</dbReference>